<feature type="region of interest" description="Disordered" evidence="1">
    <location>
        <begin position="240"/>
        <end position="269"/>
    </location>
</feature>
<feature type="compositionally biased region" description="Basic and acidic residues" evidence="1">
    <location>
        <begin position="332"/>
        <end position="346"/>
    </location>
</feature>
<keyword evidence="2" id="KW-0812">Transmembrane</keyword>
<dbReference type="Proteomes" id="UP000887574">
    <property type="component" value="Unplaced"/>
</dbReference>
<organism evidence="3 4">
    <name type="scientific">Ditylenchus dipsaci</name>
    <dbReference type="NCBI Taxonomy" id="166011"/>
    <lineage>
        <taxon>Eukaryota</taxon>
        <taxon>Metazoa</taxon>
        <taxon>Ecdysozoa</taxon>
        <taxon>Nematoda</taxon>
        <taxon>Chromadorea</taxon>
        <taxon>Rhabditida</taxon>
        <taxon>Tylenchina</taxon>
        <taxon>Tylenchomorpha</taxon>
        <taxon>Sphaerularioidea</taxon>
        <taxon>Anguinidae</taxon>
        <taxon>Anguininae</taxon>
        <taxon>Ditylenchus</taxon>
    </lineage>
</organism>
<reference evidence="4" key="1">
    <citation type="submission" date="2022-11" db="UniProtKB">
        <authorList>
            <consortium name="WormBaseParasite"/>
        </authorList>
    </citation>
    <scope>IDENTIFICATION</scope>
</reference>
<feature type="transmembrane region" description="Helical" evidence="2">
    <location>
        <begin position="48"/>
        <end position="69"/>
    </location>
</feature>
<dbReference type="AlphaFoldDB" id="A0A915DSG5"/>
<evidence type="ECO:0000313" key="3">
    <source>
        <dbReference type="Proteomes" id="UP000887574"/>
    </source>
</evidence>
<dbReference type="InterPro" id="IPR019425">
    <property type="entry name" value="7TM_GPCR_serpentine_rcpt_Srt"/>
</dbReference>
<name>A0A915DSG5_9BILA</name>
<keyword evidence="2" id="KW-1133">Transmembrane helix</keyword>
<evidence type="ECO:0000313" key="4">
    <source>
        <dbReference type="WBParaSite" id="jg23052"/>
    </source>
</evidence>
<feature type="transmembrane region" description="Helical" evidence="2">
    <location>
        <begin position="185"/>
        <end position="207"/>
    </location>
</feature>
<protein>
    <submittedName>
        <fullName evidence="4">Uncharacterized protein</fullName>
    </submittedName>
</protein>
<keyword evidence="3" id="KW-1185">Reference proteome</keyword>
<keyword evidence="2" id="KW-0472">Membrane</keyword>
<dbReference type="Pfam" id="PF10321">
    <property type="entry name" value="7TM_GPCR_Srt"/>
    <property type="match status" value="1"/>
</dbReference>
<proteinExistence type="predicted"/>
<feature type="transmembrane region" description="Helical" evidence="2">
    <location>
        <begin position="89"/>
        <end position="108"/>
    </location>
</feature>
<evidence type="ECO:0000256" key="1">
    <source>
        <dbReference type="SAM" id="MobiDB-lite"/>
    </source>
</evidence>
<feature type="compositionally biased region" description="Basic residues" evidence="1">
    <location>
        <begin position="321"/>
        <end position="331"/>
    </location>
</feature>
<evidence type="ECO:0000256" key="2">
    <source>
        <dbReference type="SAM" id="Phobius"/>
    </source>
</evidence>
<feature type="region of interest" description="Disordered" evidence="1">
    <location>
        <begin position="316"/>
        <end position="346"/>
    </location>
</feature>
<dbReference type="WBParaSite" id="jg23052">
    <property type="protein sequence ID" value="jg23052"/>
    <property type="gene ID" value="jg23052"/>
</dbReference>
<sequence>MLAAFVISLVMTWYTPTMIFSAVAGGYIADPHVGYLPQDNHYFQTLNFTYNHVIAAFLIIIYALVAIFLHQKKKHNSETLGRKDMIADYSIAIISFLAVSTAMGYAYGRFFNKPFFNVLTGFFYIFYQEYKRWILLYRRLSKIFKWSNELFTWGMMVVKSLLGKKLQFQSRMVALPRSLYKMKTAISSVIVAGLLILVLIYICWKYVCRPKPVLQIASTANSSTPAAVTCLPDVKVVKPSATTQPPPVSGDLKQGQKPAPIPLSPVSKDLKRVQKPAPIPLLPVPAVEEDLPAVPSDKLLATDDGDEDRLAPNTIEITSREKKRRKNHRMLRAVDDDEKQKPGSKK</sequence>
<accession>A0A915DSG5</accession>